<dbReference type="InterPro" id="IPR023809">
    <property type="entry name" value="Thiopep_bacteriocin_synth_dom"/>
</dbReference>
<dbReference type="InterPro" id="IPR006827">
    <property type="entry name" value="Lant_deHydtase_N"/>
</dbReference>
<evidence type="ECO:0000256" key="1">
    <source>
        <dbReference type="SAM" id="MobiDB-lite"/>
    </source>
</evidence>
<evidence type="ECO:0000259" key="3">
    <source>
        <dbReference type="Pfam" id="PF14028"/>
    </source>
</evidence>
<accession>A0A1T3NRT6</accession>
<sequence length="1029" mass="113804">MASVPCAEPEPDAVTSSADPADAETPAALRRATADPLFREALGIAGGSLSAALDRLDAGIDPGPKRLRGMAMSVSRYALRMSGRPTPFGLFAGVATGRFGPNARVVVRGHAAKAVRLDAERLHERVQAWLALPEVRSRVDVVLNDLSRVRDGRLILPGPTRELSVRHSALVEHVCATVTHPVPYESVLDRTAEAFPDAPRDRLDAAVAQLLRYGFLISSITPHRLDDALFDRIAGAIEELPEAAATFRATRIAVREYEKVPPGEGGDAWRRLTALLDPDADTDHPPAQVDLRMDADIVLPTAVGDEAAAYADAMWALSDAWVTHLHMRDYRDRFLDRYGTTRLVPLAELVDPHRGLGFPSGYEAARAGGGPAPDDYRADRDRRVLTAELVQEALLGDDRELRLTPDLIERLAATMRPEGDVPAPPPNSLELNLQLLADDTAALDEGRFRLIGSAQAGSWLAGAMTGRFAELTDMTEELAGLVAAAADPGTVPAQISFAPTGRRALNMSQVPELLPYRIPVGIHADRNDPHCLDWRELLVGLDPIGLTLLMPDTGRRVLPVVPHMVALDHWAPEVVRLMVDIAFGRSRTWTGWDWAGLEVLPQLPRVTHGRVVAAPRRWIPSRAMRASVGEPREFDRALREWSDRYEVPDRVQLVDGDRAHGLDLDSAWHRTLLRHEMRRSRIALLEDLTERGRGCGWAAGHRTELVVPLVRRRPTRTTRPDVPAVPARIPAPLPDRYHLPGEDWLFVKLYAIPGTHDELLRTHLPTLLDTVGGHIDRWFFIRYLDPRPHVRVRLHGDPARLREVVLPELARRVRVMRERGAIRSMALDVYEPETDRYAGPDALVAAERLFTLDSRSALAQLGMRARGGLAVPNEVLIAVNHALLLESLGDWDWCSWVVSAFVKGPAQTVFRRHRPLVRELIRPGRTAAAVEQRLGVSALADMWTRPAEGRAYGRTVLSDSGRRPANARHENALLGLLHMQHNRLLGIDRASEGRGYAILRGIASDHLGRLAHPPRQWPTDVEGDRRDDG</sequence>
<organism evidence="4 5">
    <name type="scientific">Embleya scabrispora</name>
    <dbReference type="NCBI Taxonomy" id="159449"/>
    <lineage>
        <taxon>Bacteria</taxon>
        <taxon>Bacillati</taxon>
        <taxon>Actinomycetota</taxon>
        <taxon>Actinomycetes</taxon>
        <taxon>Kitasatosporales</taxon>
        <taxon>Streptomycetaceae</taxon>
        <taxon>Embleya</taxon>
    </lineage>
</organism>
<feature type="domain" description="Thiopeptide-type bacteriocin biosynthesis" evidence="3">
    <location>
        <begin position="744"/>
        <end position="1000"/>
    </location>
</feature>
<evidence type="ECO:0000313" key="4">
    <source>
        <dbReference type="EMBL" id="OPC79420.1"/>
    </source>
</evidence>
<gene>
    <name evidence="4" type="ORF">B4N89_31420</name>
</gene>
<evidence type="ECO:0000313" key="5">
    <source>
        <dbReference type="Proteomes" id="UP000190037"/>
    </source>
</evidence>
<dbReference type="Pfam" id="PF04738">
    <property type="entry name" value="Lant_dehydr_N"/>
    <property type="match status" value="1"/>
</dbReference>
<dbReference type="STRING" id="159449.B4N89_31420"/>
<keyword evidence="5" id="KW-1185">Reference proteome</keyword>
<dbReference type="EMBL" id="MWQN01000002">
    <property type="protein sequence ID" value="OPC79420.1"/>
    <property type="molecule type" value="Genomic_DNA"/>
</dbReference>
<feature type="region of interest" description="Disordered" evidence="1">
    <location>
        <begin position="1009"/>
        <end position="1029"/>
    </location>
</feature>
<dbReference type="Proteomes" id="UP000190037">
    <property type="component" value="Unassembled WGS sequence"/>
</dbReference>
<dbReference type="AlphaFoldDB" id="A0A1T3NRT6"/>
<name>A0A1T3NRT6_9ACTN</name>
<dbReference type="NCBIfam" id="TIGR03891">
    <property type="entry name" value="thiopep_ocin"/>
    <property type="match status" value="1"/>
</dbReference>
<protein>
    <submittedName>
        <fullName evidence="4">Lantibiotic dehydratase</fullName>
    </submittedName>
</protein>
<proteinExistence type="predicted"/>
<evidence type="ECO:0000259" key="2">
    <source>
        <dbReference type="Pfam" id="PF04738"/>
    </source>
</evidence>
<comment type="caution">
    <text evidence="4">The sequence shown here is derived from an EMBL/GenBank/DDBJ whole genome shotgun (WGS) entry which is preliminary data.</text>
</comment>
<dbReference type="Pfam" id="PF14028">
    <property type="entry name" value="Lant_dehydr_C"/>
    <property type="match status" value="1"/>
</dbReference>
<feature type="region of interest" description="Disordered" evidence="1">
    <location>
        <begin position="1"/>
        <end position="24"/>
    </location>
</feature>
<feature type="domain" description="Lantibiotic dehydratase N-terminal" evidence="2">
    <location>
        <begin position="34"/>
        <end position="673"/>
    </location>
</feature>
<reference evidence="4 5" key="1">
    <citation type="submission" date="2017-03" db="EMBL/GenBank/DDBJ databases">
        <title>Draft genome sequence of Streptomyces scabrisporus NF3, endophyte isolated from Amphipterygium adstringens.</title>
        <authorList>
            <person name="Vazquez M."/>
            <person name="Ceapa C.D."/>
            <person name="Rodriguez Luna D."/>
            <person name="Sanchez Esquivel S."/>
        </authorList>
    </citation>
    <scope>NUCLEOTIDE SEQUENCE [LARGE SCALE GENOMIC DNA]</scope>
    <source>
        <strain evidence="4 5">NF3</strain>
    </source>
</reference>